<sequence>MRSLFKNGKIFLGVNEKQFCSAMVIENDLVLWTGNNSECFNKKVDRIIDLKGATVLPGLIDIHTHPKYIADALHGVACTPPKVNSIADIQRELRNSKEYGKGQNWIEGWGFDETKLAEHRSPNLIDLDQVSVKQPIFIYRSDCHSSVGNSKALELAGINANTPNPEGGEIKHFETGELTGFMKEIAATQLLIKAKSSQSYFDDVNNMVNSSQHYLKNGIVAIGELMGRKKPYDTAKLYEDAVKRGFVPKVAIYYVYDELINNEQNLTKLMNSKFEDKRIMIRGIKIFMDGSISGQTAYTKQPYYENNCGLCLLDEAALKKRVTFACKHHLQLAIHAMGDAAIQLILDVTKNLSPWLKDRPSIRIEHATLLSNEMIQQLKLSKMNYAVVTQPIFLFAESDSYYKYLNQQQLSLTYRLNSLIKSGILTALSSDAPCTPWFEPDSPFYNIYAAVTRKTAKKTTITLTEKITVNQAILGYTKWAAEIGGLHENGELSQGKKADFVILSDDVFEIPEESLKNVYVTETWVNGEKVYGN</sequence>
<dbReference type="Gene3D" id="3.10.310.70">
    <property type="match status" value="1"/>
</dbReference>
<comment type="caution">
    <text evidence="2">The sequence shown here is derived from an EMBL/GenBank/DDBJ whole genome shotgun (WGS) entry which is preliminary data.</text>
</comment>
<dbReference type="CDD" id="cd01300">
    <property type="entry name" value="YtcJ_like"/>
    <property type="match status" value="1"/>
</dbReference>
<keyword evidence="3" id="KW-1185">Reference proteome</keyword>
<dbReference type="InterPro" id="IPR011059">
    <property type="entry name" value="Metal-dep_hydrolase_composite"/>
</dbReference>
<feature type="domain" description="Amidohydrolase 3" evidence="1">
    <location>
        <begin position="46"/>
        <end position="531"/>
    </location>
</feature>
<name>A0A0R1VWB7_9LACO</name>
<keyword evidence="2" id="KW-0378">Hydrolase</keyword>
<evidence type="ECO:0000259" key="1">
    <source>
        <dbReference type="Pfam" id="PF07969"/>
    </source>
</evidence>
<evidence type="ECO:0000313" key="3">
    <source>
        <dbReference type="Proteomes" id="UP000051451"/>
    </source>
</evidence>
<dbReference type="SUPFAM" id="SSF51556">
    <property type="entry name" value="Metallo-dependent hydrolases"/>
    <property type="match status" value="1"/>
</dbReference>
<dbReference type="RefSeq" id="WP_057871161.1">
    <property type="nucleotide sequence ID" value="NZ_AZGB01000009.1"/>
</dbReference>
<dbReference type="AlphaFoldDB" id="A0A0R1VWB7"/>
<reference evidence="2 3" key="1">
    <citation type="journal article" date="2015" name="Genome Announc.">
        <title>Expanding the biotechnology potential of lactobacilli through comparative genomics of 213 strains and associated genera.</title>
        <authorList>
            <person name="Sun Z."/>
            <person name="Harris H.M."/>
            <person name="McCann A."/>
            <person name="Guo C."/>
            <person name="Argimon S."/>
            <person name="Zhang W."/>
            <person name="Yang X."/>
            <person name="Jeffery I.B."/>
            <person name="Cooney J.C."/>
            <person name="Kagawa T.F."/>
            <person name="Liu W."/>
            <person name="Song Y."/>
            <person name="Salvetti E."/>
            <person name="Wrobel A."/>
            <person name="Rasinkangas P."/>
            <person name="Parkhill J."/>
            <person name="Rea M.C."/>
            <person name="O'Sullivan O."/>
            <person name="Ritari J."/>
            <person name="Douillard F.P."/>
            <person name="Paul Ross R."/>
            <person name="Yang R."/>
            <person name="Briner A.E."/>
            <person name="Felis G.E."/>
            <person name="de Vos W.M."/>
            <person name="Barrangou R."/>
            <person name="Klaenhammer T.R."/>
            <person name="Caufield P.W."/>
            <person name="Cui Y."/>
            <person name="Zhang H."/>
            <person name="O'Toole P.W."/>
        </authorList>
    </citation>
    <scope>NUCLEOTIDE SEQUENCE [LARGE SCALE GENOMIC DNA]</scope>
    <source>
        <strain evidence="2 3">DSM 18630</strain>
    </source>
</reference>
<dbReference type="STRING" id="1423750.FC89_GL000374"/>
<gene>
    <name evidence="2" type="ORF">FC89_GL000374</name>
</gene>
<dbReference type="PANTHER" id="PTHR22642:SF2">
    <property type="entry name" value="PROTEIN LONG AFTER FAR-RED 3"/>
    <property type="match status" value="1"/>
</dbReference>
<dbReference type="Gene3D" id="3.20.20.140">
    <property type="entry name" value="Metal-dependent hydrolases"/>
    <property type="match status" value="1"/>
</dbReference>
<accession>A0A0R1VWB7</accession>
<dbReference type="SUPFAM" id="SSF51338">
    <property type="entry name" value="Composite domain of metallo-dependent hydrolases"/>
    <property type="match status" value="1"/>
</dbReference>
<proteinExistence type="predicted"/>
<dbReference type="InterPro" id="IPR033932">
    <property type="entry name" value="YtcJ-like"/>
</dbReference>
<dbReference type="GeneID" id="98318426"/>
<dbReference type="Gene3D" id="2.30.40.10">
    <property type="entry name" value="Urease, subunit C, domain 1"/>
    <property type="match status" value="1"/>
</dbReference>
<evidence type="ECO:0000313" key="2">
    <source>
        <dbReference type="EMBL" id="KRM07062.1"/>
    </source>
</evidence>
<dbReference type="Proteomes" id="UP000051451">
    <property type="component" value="Unassembled WGS sequence"/>
</dbReference>
<dbReference type="GO" id="GO:0016810">
    <property type="term" value="F:hydrolase activity, acting on carbon-nitrogen (but not peptide) bonds"/>
    <property type="evidence" value="ECO:0007669"/>
    <property type="project" value="InterPro"/>
</dbReference>
<dbReference type="PATRIC" id="fig|1423750.3.peg.383"/>
<dbReference type="OrthoDB" id="9767366at2"/>
<dbReference type="Pfam" id="PF07969">
    <property type="entry name" value="Amidohydro_3"/>
    <property type="match status" value="1"/>
</dbReference>
<organism evidence="2 3">
    <name type="scientific">Liquorilactobacillus ghanensis DSM 18630</name>
    <dbReference type="NCBI Taxonomy" id="1423750"/>
    <lineage>
        <taxon>Bacteria</taxon>
        <taxon>Bacillati</taxon>
        <taxon>Bacillota</taxon>
        <taxon>Bacilli</taxon>
        <taxon>Lactobacillales</taxon>
        <taxon>Lactobacillaceae</taxon>
        <taxon>Liquorilactobacillus</taxon>
    </lineage>
</organism>
<dbReference type="InterPro" id="IPR013108">
    <property type="entry name" value="Amidohydro_3"/>
</dbReference>
<protein>
    <submittedName>
        <fullName evidence="2">Amidohydrolase 3</fullName>
    </submittedName>
</protein>
<dbReference type="InterPro" id="IPR032466">
    <property type="entry name" value="Metal_Hydrolase"/>
</dbReference>
<dbReference type="EMBL" id="AZGB01000009">
    <property type="protein sequence ID" value="KRM07062.1"/>
    <property type="molecule type" value="Genomic_DNA"/>
</dbReference>
<dbReference type="PANTHER" id="PTHR22642">
    <property type="entry name" value="IMIDAZOLONEPROPIONASE"/>
    <property type="match status" value="1"/>
</dbReference>